<accession>A0A0A1MVX4</accession>
<reference evidence="2 3" key="1">
    <citation type="submission" date="2014-11" db="EMBL/GenBank/DDBJ databases">
        <authorList>
            <person name="Urmite Genomes Urmite Genomes"/>
        </authorList>
    </citation>
    <scope>NUCLEOTIDE SEQUENCE [LARGE SCALE GENOMIC DNA]</scope>
    <source>
        <strain evidence="2 3">Oc5</strain>
    </source>
</reference>
<dbReference type="InterPro" id="IPR046350">
    <property type="entry name" value="Cystatin_sf"/>
</dbReference>
<gene>
    <name evidence="2" type="ORF">BN997_03645</name>
</gene>
<dbReference type="Proteomes" id="UP000040453">
    <property type="component" value="Unassembled WGS sequence"/>
</dbReference>
<dbReference type="STRING" id="545501.BN997_03645"/>
<evidence type="ECO:0000313" key="3">
    <source>
        <dbReference type="Proteomes" id="UP000040453"/>
    </source>
</evidence>
<evidence type="ECO:0000256" key="1">
    <source>
        <dbReference type="SAM" id="Phobius"/>
    </source>
</evidence>
<dbReference type="EMBL" id="CDGG01000001">
    <property type="protein sequence ID" value="CEI83724.1"/>
    <property type="molecule type" value="Genomic_DNA"/>
</dbReference>
<keyword evidence="1" id="KW-0812">Transmembrane</keyword>
<dbReference type="OrthoDB" id="2381181at2"/>
<proteinExistence type="predicted"/>
<keyword evidence="3" id="KW-1185">Reference proteome</keyword>
<protein>
    <recommendedName>
        <fullName evidence="4">DUF5590 domain-containing protein</fullName>
    </recommendedName>
</protein>
<dbReference type="AlphaFoldDB" id="A0A0A1MVX4"/>
<sequence>MRESKNRWVLWTLIIITVLLLIGIGYSIYLYQIINDSRTAGFDNTKNQIESQTSYQNVHSIQGYYGENNYHVFYASNEDNEERLVFLPLEGEERELIAIDTEDMMSEEAIIDAWSSSCDTCRFADISPAYEDGQALWEITYHDKDNRFVMDYYSIDGQSLEERYTYDKMFP</sequence>
<keyword evidence="1" id="KW-1133">Transmembrane helix</keyword>
<dbReference type="RefSeq" id="WP_042534101.1">
    <property type="nucleotide sequence ID" value="NZ_CAXOIH010000007.1"/>
</dbReference>
<dbReference type="SUPFAM" id="SSF54403">
    <property type="entry name" value="Cystatin/monellin"/>
    <property type="match status" value="1"/>
</dbReference>
<dbReference type="Gene3D" id="3.10.450.40">
    <property type="match status" value="2"/>
</dbReference>
<feature type="transmembrane region" description="Helical" evidence="1">
    <location>
        <begin position="9"/>
        <end position="31"/>
    </location>
</feature>
<name>A0A0A1MVX4_9BACI</name>
<keyword evidence="1" id="KW-0472">Membrane</keyword>
<evidence type="ECO:0008006" key="4">
    <source>
        <dbReference type="Google" id="ProtNLM"/>
    </source>
</evidence>
<evidence type="ECO:0000313" key="2">
    <source>
        <dbReference type="EMBL" id="CEI83724.1"/>
    </source>
</evidence>
<organism evidence="2 3">
    <name type="scientific">Oceanobacillus oncorhynchi</name>
    <dbReference type="NCBI Taxonomy" id="545501"/>
    <lineage>
        <taxon>Bacteria</taxon>
        <taxon>Bacillati</taxon>
        <taxon>Bacillota</taxon>
        <taxon>Bacilli</taxon>
        <taxon>Bacillales</taxon>
        <taxon>Bacillaceae</taxon>
        <taxon>Oceanobacillus</taxon>
    </lineage>
</organism>